<comment type="subunit">
    <text evidence="6">Monomer or homodimer.</text>
</comment>
<dbReference type="InterPro" id="IPR051852">
    <property type="entry name" value="Alpha-type_PK"/>
</dbReference>
<dbReference type="CDD" id="cd16967">
    <property type="entry name" value="Alpha_kinase_eEF2K"/>
    <property type="match status" value="1"/>
</dbReference>
<keyword evidence="6" id="KW-0112">Calmodulin-binding</keyword>
<proteinExistence type="evidence at protein level"/>
<evidence type="ECO:0000256" key="6">
    <source>
        <dbReference type="PIRNR" id="PIRNR038139"/>
    </source>
</evidence>
<evidence type="ECO:0000256" key="4">
    <source>
        <dbReference type="ARBA" id="ARBA00022777"/>
    </source>
</evidence>
<dbReference type="VEuPathDB" id="VectorBase:ISCI010824"/>
<evidence type="ECO:0000256" key="3">
    <source>
        <dbReference type="ARBA" id="ARBA00022741"/>
    </source>
</evidence>
<dbReference type="InterPro" id="IPR047588">
    <property type="entry name" value="eEF2K_a_kinase_dom"/>
</dbReference>
<dbReference type="HOGENOM" id="CLU_382143_0_0_1"/>
<dbReference type="GO" id="GO:0005524">
    <property type="term" value="F:ATP binding"/>
    <property type="evidence" value="ECO:0007669"/>
    <property type="project" value="UniProtKB-UniRule"/>
</dbReference>
<feature type="region of interest" description="Disordered" evidence="7">
    <location>
        <begin position="365"/>
        <end position="406"/>
    </location>
</feature>
<keyword evidence="4 6" id="KW-0418">Kinase</keyword>
<dbReference type="AlphaFoldDB" id="B7Q9E7"/>
<dbReference type="PROSITE" id="PS51158">
    <property type="entry name" value="ALPHA_KINASE"/>
    <property type="match status" value="1"/>
</dbReference>
<organism>
    <name type="scientific">Ixodes scapularis</name>
    <name type="common">Black-legged tick</name>
    <name type="synonym">Deer tick</name>
    <dbReference type="NCBI Taxonomy" id="6945"/>
    <lineage>
        <taxon>Eukaryota</taxon>
        <taxon>Metazoa</taxon>
        <taxon>Ecdysozoa</taxon>
        <taxon>Arthropoda</taxon>
        <taxon>Chelicerata</taxon>
        <taxon>Arachnida</taxon>
        <taxon>Acari</taxon>
        <taxon>Parasitiformes</taxon>
        <taxon>Ixodida</taxon>
        <taxon>Ixodoidea</taxon>
        <taxon>Ixodidae</taxon>
        <taxon>Ixodinae</taxon>
        <taxon>Ixodes</taxon>
    </lineage>
</organism>
<dbReference type="PANTHER" id="PTHR45992">
    <property type="entry name" value="EUKARYOTIC ELONGATION FACTOR 2 KINASE-RELATED"/>
    <property type="match status" value="1"/>
</dbReference>
<dbReference type="Gene3D" id="3.20.200.10">
    <property type="entry name" value="MHCK/EF2 kinase"/>
    <property type="match status" value="1"/>
</dbReference>
<dbReference type="InterPro" id="IPR011009">
    <property type="entry name" value="Kinase-like_dom_sf"/>
</dbReference>
<dbReference type="STRING" id="6945.B7Q9E7"/>
<evidence type="ECO:0000256" key="2">
    <source>
        <dbReference type="ARBA" id="ARBA00022679"/>
    </source>
</evidence>
<feature type="domain" description="Alpha-type protein kinase" evidence="8">
    <location>
        <begin position="38"/>
        <end position="248"/>
    </location>
</feature>
<evidence type="ECO:0000259" key="8">
    <source>
        <dbReference type="PROSITE" id="PS51158"/>
    </source>
</evidence>
<keyword evidence="3 6" id="KW-0547">Nucleotide-binding</keyword>
<keyword evidence="11" id="KW-1185">Reference proteome</keyword>
<dbReference type="VEuPathDB" id="VectorBase:ISCW010824"/>
<keyword evidence="9" id="KW-0648">Protein biosynthesis</keyword>
<dbReference type="SUPFAM" id="SSF81901">
    <property type="entry name" value="HCP-like"/>
    <property type="match status" value="1"/>
</dbReference>
<comment type="catalytic activity">
    <reaction evidence="6">
        <text>[translation elongation factor 2] + ATP = [translation elongation factor 2]-phosphate + ADP + H(+)</text>
        <dbReference type="Rhea" id="RHEA:21436"/>
        <dbReference type="Rhea" id="RHEA-COMP:11268"/>
        <dbReference type="Rhea" id="RHEA-COMP:11269"/>
        <dbReference type="ChEBI" id="CHEBI:15378"/>
        <dbReference type="ChEBI" id="CHEBI:30616"/>
        <dbReference type="ChEBI" id="CHEBI:43176"/>
        <dbReference type="ChEBI" id="CHEBI:68546"/>
        <dbReference type="ChEBI" id="CHEBI:456216"/>
        <dbReference type="EC" id="2.7.11.20"/>
    </reaction>
</comment>
<keyword evidence="2 6" id="KW-0808">Transferase</keyword>
<evidence type="ECO:0000256" key="5">
    <source>
        <dbReference type="ARBA" id="ARBA00022840"/>
    </source>
</evidence>
<keyword evidence="12" id="KW-1267">Proteomics identification</keyword>
<dbReference type="Gene3D" id="3.30.200.20">
    <property type="entry name" value="Phosphorylase Kinase, domain 1"/>
    <property type="match status" value="2"/>
</dbReference>
<evidence type="ECO:0000313" key="9">
    <source>
        <dbReference type="EMBL" id="EEC15469.1"/>
    </source>
</evidence>
<dbReference type="GO" id="GO:0005516">
    <property type="term" value="F:calmodulin binding"/>
    <property type="evidence" value="ECO:0007669"/>
    <property type="project" value="UniProtKB-UniRule"/>
</dbReference>
<dbReference type="EC" id="2.7.11.20" evidence="6"/>
<dbReference type="Gene3D" id="1.25.40.10">
    <property type="entry name" value="Tetratricopeptide repeat domain"/>
    <property type="match status" value="1"/>
</dbReference>
<evidence type="ECO:0007829" key="12">
    <source>
        <dbReference type="PeptideAtlas" id="B7Q9E7"/>
    </source>
</evidence>
<keyword evidence="5 6" id="KW-0067">ATP-binding</keyword>
<dbReference type="EMBL" id="DS888554">
    <property type="protein sequence ID" value="EEC15469.1"/>
    <property type="molecule type" value="Genomic_DNA"/>
</dbReference>
<keyword evidence="6" id="KW-0106">Calcium</keyword>
<reference evidence="10" key="2">
    <citation type="submission" date="2020-05" db="UniProtKB">
        <authorList>
            <consortium name="EnsemblMetazoa"/>
        </authorList>
    </citation>
    <scope>IDENTIFICATION</scope>
    <source>
        <strain evidence="10">wikel</strain>
    </source>
</reference>
<comment type="activity regulation">
    <text evidence="6">Undergoes calcium/calmodulin-dependent intramolecular autophosphorylation, and this results in it becoming partially calcium/calmodulin-independent.</text>
</comment>
<evidence type="ECO:0000313" key="11">
    <source>
        <dbReference type="Proteomes" id="UP000001555"/>
    </source>
</evidence>
<comment type="similarity">
    <text evidence="6">Belongs to the protein kinase superfamily. Alpha-type protein kinase family.</text>
</comment>
<protein>
    <recommendedName>
        <fullName evidence="6">Eukaryotic elongation factor 2 kinase</fullName>
        <ecNumber evidence="6">2.7.11.20</ecNumber>
    </recommendedName>
</protein>
<name>B7Q9E7_IXOSC</name>
<keyword evidence="9" id="KW-0251">Elongation factor</keyword>
<dbReference type="InParanoid" id="B7Q9E7"/>
<dbReference type="OrthoDB" id="301415at2759"/>
<dbReference type="InterPro" id="IPR004166">
    <property type="entry name" value="a-kinase_dom"/>
</dbReference>
<dbReference type="FunFam" id="3.20.200.10:FF:000002">
    <property type="entry name" value="Eukaryotic elongation factor 2 kinase"/>
    <property type="match status" value="1"/>
</dbReference>
<dbReference type="EMBL" id="ABJB010756947">
    <property type="status" value="NOT_ANNOTATED_CDS"/>
    <property type="molecule type" value="Genomic_DNA"/>
</dbReference>
<dbReference type="EMBL" id="ABJB010783564">
    <property type="status" value="NOT_ANNOTATED_CDS"/>
    <property type="molecule type" value="Genomic_DNA"/>
</dbReference>
<gene>
    <name evidence="9" type="ORF">IscW_ISCW010824</name>
</gene>
<dbReference type="Proteomes" id="UP000001555">
    <property type="component" value="Unassembled WGS sequence"/>
</dbReference>
<reference evidence="9 11" key="1">
    <citation type="submission" date="2008-03" db="EMBL/GenBank/DDBJ databases">
        <title>Annotation of Ixodes scapularis.</title>
        <authorList>
            <consortium name="Ixodes scapularis Genome Project Consortium"/>
            <person name="Caler E."/>
            <person name="Hannick L.I."/>
            <person name="Bidwell S."/>
            <person name="Joardar V."/>
            <person name="Thiagarajan M."/>
            <person name="Amedeo P."/>
            <person name="Galinsky K.J."/>
            <person name="Schobel S."/>
            <person name="Inman J."/>
            <person name="Hostetler J."/>
            <person name="Miller J."/>
            <person name="Hammond M."/>
            <person name="Megy K."/>
            <person name="Lawson D."/>
            <person name="Kodira C."/>
            <person name="Sutton G."/>
            <person name="Meyer J."/>
            <person name="Hill C.A."/>
            <person name="Birren B."/>
            <person name="Nene V."/>
            <person name="Collins F."/>
            <person name="Alarcon-Chaidez F."/>
            <person name="Wikel S."/>
            <person name="Strausberg R."/>
        </authorList>
    </citation>
    <scope>NUCLEOTIDE SEQUENCE [LARGE SCALE GENOMIC DNA]</scope>
    <source>
        <strain evidence="11">Wikel</strain>
        <strain evidence="9">Wikel colony</strain>
    </source>
</reference>
<dbReference type="GO" id="GO:0031037">
    <property type="term" value="P:myosin II filament disassembly"/>
    <property type="evidence" value="ECO:0000318"/>
    <property type="project" value="GO_Central"/>
</dbReference>
<keyword evidence="1 6" id="KW-0723">Serine/threonine-protein kinase</keyword>
<dbReference type="EMBL" id="ABJB010986243">
    <property type="status" value="NOT_ANNOTATED_CDS"/>
    <property type="molecule type" value="Genomic_DNA"/>
</dbReference>
<dbReference type="PIRSF" id="PIRSF038139">
    <property type="entry name" value="Elongation_factor_2_kinase"/>
    <property type="match status" value="1"/>
</dbReference>
<dbReference type="EnsemblMetazoa" id="ISCW010824-RA">
    <property type="protein sequence ID" value="ISCW010824-PA"/>
    <property type="gene ID" value="ISCW010824"/>
</dbReference>
<dbReference type="GO" id="GO:0003746">
    <property type="term" value="F:translation elongation factor activity"/>
    <property type="evidence" value="ECO:0007669"/>
    <property type="project" value="UniProtKB-KW"/>
</dbReference>
<evidence type="ECO:0000256" key="7">
    <source>
        <dbReference type="SAM" id="MobiDB-lite"/>
    </source>
</evidence>
<evidence type="ECO:0000256" key="1">
    <source>
        <dbReference type="ARBA" id="ARBA00022527"/>
    </source>
</evidence>
<dbReference type="GO" id="GO:0005509">
    <property type="term" value="F:calcium ion binding"/>
    <property type="evidence" value="ECO:0007669"/>
    <property type="project" value="UniProtKB-UniRule"/>
</dbReference>
<dbReference type="SUPFAM" id="SSF56112">
    <property type="entry name" value="Protein kinase-like (PK-like)"/>
    <property type="match status" value="1"/>
</dbReference>
<dbReference type="InterPro" id="IPR017400">
    <property type="entry name" value="eEF-2K"/>
</dbReference>
<dbReference type="Pfam" id="PF02816">
    <property type="entry name" value="Alpha_kinase"/>
    <property type="match status" value="1"/>
</dbReference>
<dbReference type="GO" id="GO:0004686">
    <property type="term" value="F:elongation factor-2 kinase activity"/>
    <property type="evidence" value="ECO:0000318"/>
    <property type="project" value="GO_Central"/>
</dbReference>
<dbReference type="VEuPathDB" id="VectorBase:ISCP_032710"/>
<evidence type="ECO:0000313" key="10">
    <source>
        <dbReference type="EnsemblMetazoa" id="ISCW010824-PA"/>
    </source>
</evidence>
<accession>B7Q9E7</accession>
<dbReference type="PaxDb" id="6945-B7Q9E7"/>
<dbReference type="InterPro" id="IPR011990">
    <property type="entry name" value="TPR-like_helical_dom_sf"/>
</dbReference>
<sequence>MGAAQRWQRAARRALHMEDPWAGRHLERLQEERVHRLRYNALTREWLEDQALVKMEAQPFGRGAMRECFRLKKLSSFVPGQNWNHACNYVAKRYLEPTQRETYLEDVRLQMDAKLWAEEFNRHNPPKKVDIFQVSVIEFVEREGRPLYHLEHFIEGSYTKYNSNSGFISSQDTRLTPQAFSHFTFERSGHELLVVDVQGVGDLYTDPQIHTAGGQDYGEGNLGVRGMALFFHTHRCNCVCKGLGLTPFDLAPHERPQVTPSFERIQRGGGATCARPWLRPCGSARAAAASGATASRHRRPSVSLRVMRIDSLPLFETLGESVDSGVLERMCRKRNQSFWRLLNGAQRQLDKRKVVTGRFSGELTRIGYGSGTRKRLPQPEQRQRGHQRRGRRPDPGQDTTRNANPRCNRVWPFFQEHDRAEFQRLVAQRARPSCVLGEVQLRQLGQQLPATQSRSVLGQIHLEMARCHQTGRFGAEEDEEGDYDQEAAVFHLEQAAQCGALEALLELARAHLGMPHDLLPDWSPPETEESVSRGVEYLEQAARAGDRWSMITLAKALDTGAGLGGQRERNWAEACLWYGLALSRTERDDEGEYDGCMDDPDYLLLARQAELTLLGGHGLDRDPQAAGELYQRAATAATMAMKGRLANKYYQLAEEAAQEQA</sequence>
<dbReference type="PANTHER" id="PTHR45992:SF2">
    <property type="entry name" value="EUKARYOTIC ELONGATION FACTOR 2 KINASE"/>
    <property type="match status" value="1"/>
</dbReference>
<dbReference type="SMART" id="SM00811">
    <property type="entry name" value="Alpha_kinase"/>
    <property type="match status" value="1"/>
</dbReference>